<sequence>MPKSEIDEIFASSSKGRGKFAQKAVSVALDPTTEKKKKRKHEASLPAAETILDPSVQVPSGKKRKTGRVSSAPRTKASKDNTTEDEDRFNDSRGTGPRRKTEEGWLIFKEDELGINDEGGDTPMCPFDCQCCF</sequence>
<name>A0A9P8AFA7_9AGAR</name>
<protein>
    <recommendedName>
        <fullName evidence="4">DUF1764-domain-containing protein</fullName>
    </recommendedName>
</protein>
<dbReference type="KEGG" id="more:E1B28_001214"/>
<reference evidence="2" key="1">
    <citation type="journal article" date="2021" name="Genome Biol. Evol.">
        <title>The assembled and annotated genome of the fairy-ring fungus Marasmius oreades.</title>
        <authorList>
            <person name="Hiltunen M."/>
            <person name="Ament-Velasquez S.L."/>
            <person name="Johannesson H."/>
        </authorList>
    </citation>
    <scope>NUCLEOTIDE SEQUENCE</scope>
    <source>
        <strain evidence="2">03SP1</strain>
    </source>
</reference>
<gene>
    <name evidence="2" type="ORF">E1B28_001214</name>
</gene>
<dbReference type="Proteomes" id="UP001049176">
    <property type="component" value="Chromosome 1"/>
</dbReference>
<dbReference type="PANTHER" id="PTHR34066">
    <property type="entry name" value="GROWTH FACTOR 2"/>
    <property type="match status" value="1"/>
</dbReference>
<keyword evidence="3" id="KW-1185">Reference proteome</keyword>
<evidence type="ECO:0000256" key="1">
    <source>
        <dbReference type="SAM" id="MobiDB-lite"/>
    </source>
</evidence>
<organism evidence="2 3">
    <name type="scientific">Marasmius oreades</name>
    <name type="common">fairy-ring Marasmius</name>
    <dbReference type="NCBI Taxonomy" id="181124"/>
    <lineage>
        <taxon>Eukaryota</taxon>
        <taxon>Fungi</taxon>
        <taxon>Dikarya</taxon>
        <taxon>Basidiomycota</taxon>
        <taxon>Agaricomycotina</taxon>
        <taxon>Agaricomycetes</taxon>
        <taxon>Agaricomycetidae</taxon>
        <taxon>Agaricales</taxon>
        <taxon>Marasmiineae</taxon>
        <taxon>Marasmiaceae</taxon>
        <taxon>Marasmius</taxon>
    </lineage>
</organism>
<dbReference type="InterPro" id="IPR013885">
    <property type="entry name" value="DUF1764_euk"/>
</dbReference>
<evidence type="ECO:0000313" key="3">
    <source>
        <dbReference type="Proteomes" id="UP001049176"/>
    </source>
</evidence>
<dbReference type="OrthoDB" id="20835at2759"/>
<dbReference type="AlphaFoldDB" id="A0A9P8AFA7"/>
<feature type="region of interest" description="Disordered" evidence="1">
    <location>
        <begin position="31"/>
        <end position="105"/>
    </location>
</feature>
<accession>A0A9P8AFA7</accession>
<dbReference type="RefSeq" id="XP_043015828.1">
    <property type="nucleotide sequence ID" value="XM_043147123.1"/>
</dbReference>
<evidence type="ECO:0008006" key="4">
    <source>
        <dbReference type="Google" id="ProtNLM"/>
    </source>
</evidence>
<dbReference type="Pfam" id="PF08576">
    <property type="entry name" value="DUF1764"/>
    <property type="match status" value="1"/>
</dbReference>
<dbReference type="GeneID" id="66070290"/>
<dbReference type="EMBL" id="CM032181">
    <property type="protein sequence ID" value="KAG7099358.1"/>
    <property type="molecule type" value="Genomic_DNA"/>
</dbReference>
<dbReference type="PANTHER" id="PTHR34066:SF1">
    <property type="entry name" value="DUF1764 FAMILY PROTEIN"/>
    <property type="match status" value="1"/>
</dbReference>
<comment type="caution">
    <text evidence="2">The sequence shown here is derived from an EMBL/GenBank/DDBJ whole genome shotgun (WGS) entry which is preliminary data.</text>
</comment>
<evidence type="ECO:0000313" key="2">
    <source>
        <dbReference type="EMBL" id="KAG7099358.1"/>
    </source>
</evidence>
<proteinExistence type="predicted"/>